<keyword evidence="11" id="KW-1185">Reference proteome</keyword>
<keyword evidence="8 9" id="KW-0472">Membrane</keyword>
<dbReference type="InterPro" id="IPR038757">
    <property type="entry name" value="BRAP"/>
</dbReference>
<dbReference type="Proteomes" id="UP001374579">
    <property type="component" value="Unassembled WGS sequence"/>
</dbReference>
<evidence type="ECO:0000256" key="3">
    <source>
        <dbReference type="ARBA" id="ARBA00022490"/>
    </source>
</evidence>
<comment type="caution">
    <text evidence="10">The sequence shown here is derived from an EMBL/GenBank/DDBJ whole genome shotgun (WGS) entry which is preliminary data.</text>
</comment>
<evidence type="ECO:0000313" key="11">
    <source>
        <dbReference type="Proteomes" id="UP001374579"/>
    </source>
</evidence>
<dbReference type="AlphaFoldDB" id="A0AAN9G059"/>
<evidence type="ECO:0000256" key="4">
    <source>
        <dbReference type="ARBA" id="ARBA00022692"/>
    </source>
</evidence>
<evidence type="ECO:0000256" key="5">
    <source>
        <dbReference type="ARBA" id="ARBA00022968"/>
    </source>
</evidence>
<dbReference type="EMBL" id="JBAMIC010000024">
    <property type="protein sequence ID" value="KAK7090361.1"/>
    <property type="molecule type" value="Genomic_DNA"/>
</dbReference>
<name>A0AAN9G059_9CAEN</name>
<keyword evidence="3" id="KW-0963">Cytoplasm</keyword>
<keyword evidence="5" id="KW-0735">Signal-anchor</keyword>
<evidence type="ECO:0000256" key="6">
    <source>
        <dbReference type="ARBA" id="ARBA00022989"/>
    </source>
</evidence>
<keyword evidence="4 9" id="KW-0812">Transmembrane</keyword>
<feature type="transmembrane region" description="Helical" evidence="9">
    <location>
        <begin position="74"/>
        <end position="93"/>
    </location>
</feature>
<evidence type="ECO:0000256" key="1">
    <source>
        <dbReference type="ARBA" id="ARBA00004323"/>
    </source>
</evidence>
<evidence type="ECO:0000256" key="8">
    <source>
        <dbReference type="ARBA" id="ARBA00023136"/>
    </source>
</evidence>
<evidence type="ECO:0000256" key="7">
    <source>
        <dbReference type="ARBA" id="ARBA00023034"/>
    </source>
</evidence>
<organism evidence="10 11">
    <name type="scientific">Littorina saxatilis</name>
    <dbReference type="NCBI Taxonomy" id="31220"/>
    <lineage>
        <taxon>Eukaryota</taxon>
        <taxon>Metazoa</taxon>
        <taxon>Spiralia</taxon>
        <taxon>Lophotrochozoa</taxon>
        <taxon>Mollusca</taxon>
        <taxon>Gastropoda</taxon>
        <taxon>Caenogastropoda</taxon>
        <taxon>Littorinimorpha</taxon>
        <taxon>Littorinoidea</taxon>
        <taxon>Littorinidae</taxon>
        <taxon>Littorina</taxon>
    </lineage>
</organism>
<accession>A0AAN9G059</accession>
<protein>
    <submittedName>
        <fullName evidence="10">Uncharacterized protein</fullName>
    </submittedName>
</protein>
<evidence type="ECO:0000313" key="10">
    <source>
        <dbReference type="EMBL" id="KAK7090361.1"/>
    </source>
</evidence>
<keyword evidence="6 9" id="KW-1133">Transmembrane helix</keyword>
<evidence type="ECO:0000256" key="9">
    <source>
        <dbReference type="SAM" id="Phobius"/>
    </source>
</evidence>
<sequence length="375" mass="42188">MDKEFAETLAYFRDNAADLRQLGKEWGLSENEIKECIERAMSVVPKDLPRPETTASRTTRLKFAARRSWPKIRILLWIAGLLAVLIGIGALALQNDEIDHRFVQFISPLLYPVTRGLRLVTVPLHDMFNLYEYYLRDCFVRNPLFNEESMLGDHICENCNNVTAAMQFTAGTLEQGPIPFAAFTEPLLIKGKGPLVTFETFQSILSKNPFVKQHMLGISTNLKWAAQVTDLLEDGVKEKLVAQPDFHFFWLSKQASISQVMRKVFPRPDLLETKAEVAIKKHIFLTGPKAKSFHLPPSMMASYKYKWYAQGSGSSEVTLSPPSTCGSDCPPVTVTLEAQDLLVYNCKTYAAEVKPLEADISISFLGSFNPNDNTI</sequence>
<reference evidence="10 11" key="1">
    <citation type="submission" date="2024-02" db="EMBL/GenBank/DDBJ databases">
        <title>Chromosome-scale genome assembly of the rough periwinkle Littorina saxatilis.</title>
        <authorList>
            <person name="De Jode A."/>
            <person name="Faria R."/>
            <person name="Formenti G."/>
            <person name="Sims Y."/>
            <person name="Smith T.P."/>
            <person name="Tracey A."/>
            <person name="Wood J.M.D."/>
            <person name="Zagrodzka Z.B."/>
            <person name="Johannesson K."/>
            <person name="Butlin R.K."/>
            <person name="Leder E.H."/>
        </authorList>
    </citation>
    <scope>NUCLEOTIDE SEQUENCE [LARGE SCALE GENOMIC DNA]</scope>
    <source>
        <strain evidence="10">Snail1</strain>
        <tissue evidence="10">Muscle</tissue>
    </source>
</reference>
<dbReference type="PANTHER" id="PTHR35259:SF1">
    <property type="entry name" value="BOMBESIN RECEPTOR-ACTIVATED PROTEIN C6ORF89"/>
    <property type="match status" value="1"/>
</dbReference>
<dbReference type="PANTHER" id="PTHR35259">
    <property type="entry name" value="BOMBESIN RECEPTOR-ACTIVATED PROTEIN C6ORF89"/>
    <property type="match status" value="1"/>
</dbReference>
<dbReference type="GO" id="GO:0000139">
    <property type="term" value="C:Golgi membrane"/>
    <property type="evidence" value="ECO:0007669"/>
    <property type="project" value="UniProtKB-SubCell"/>
</dbReference>
<comment type="subcellular location">
    <subcellularLocation>
        <location evidence="2">Cytoplasm</location>
    </subcellularLocation>
    <subcellularLocation>
        <location evidence="1">Golgi apparatus membrane</location>
        <topology evidence="1">Single-pass type II membrane protein</topology>
    </subcellularLocation>
</comment>
<keyword evidence="7" id="KW-0333">Golgi apparatus</keyword>
<evidence type="ECO:0000256" key="2">
    <source>
        <dbReference type="ARBA" id="ARBA00004496"/>
    </source>
</evidence>
<proteinExistence type="predicted"/>
<gene>
    <name evidence="10" type="ORF">V1264_010169</name>
</gene>